<name>J6HPB7_9FIRM</name>
<keyword evidence="1" id="KW-0500">Molybdenum</keyword>
<dbReference type="InterPro" id="IPR036856">
    <property type="entry name" value="Ald_Oxase/Xan_DH_a/b_sf"/>
</dbReference>
<feature type="domain" description="Aldehyde oxidase/xanthine dehydrogenase a/b hammerhead" evidence="3">
    <location>
        <begin position="22"/>
        <end position="134"/>
    </location>
</feature>
<evidence type="ECO:0000259" key="3">
    <source>
        <dbReference type="SMART" id="SM01008"/>
    </source>
</evidence>
<dbReference type="SMART" id="SM01008">
    <property type="entry name" value="Ald_Xan_dh_C"/>
    <property type="match status" value="1"/>
</dbReference>
<dbReference type="InterPro" id="IPR016208">
    <property type="entry name" value="Ald_Oxase/xanthine_DH-like"/>
</dbReference>
<dbReference type="InterPro" id="IPR037165">
    <property type="entry name" value="AldOxase/xan_DH_Mopterin-bd_sf"/>
</dbReference>
<evidence type="ECO:0000256" key="1">
    <source>
        <dbReference type="ARBA" id="ARBA00022505"/>
    </source>
</evidence>
<dbReference type="SUPFAM" id="SSF54665">
    <property type="entry name" value="CO dehydrogenase molybdoprotein N-domain-like"/>
    <property type="match status" value="1"/>
</dbReference>
<dbReference type="AlphaFoldDB" id="J6HPB7"/>
<dbReference type="PANTHER" id="PTHR11908">
    <property type="entry name" value="XANTHINE DEHYDROGENASE"/>
    <property type="match status" value="1"/>
</dbReference>
<dbReference type="Pfam" id="PF02738">
    <property type="entry name" value="MoCoBD_1"/>
    <property type="match status" value="1"/>
</dbReference>
<dbReference type="Pfam" id="PF01315">
    <property type="entry name" value="Ald_Xan_dh_C"/>
    <property type="match status" value="1"/>
</dbReference>
<dbReference type="PANTHER" id="PTHR11908:SF132">
    <property type="entry name" value="ALDEHYDE OXIDASE 1-RELATED"/>
    <property type="match status" value="1"/>
</dbReference>
<organism evidence="4 5">
    <name type="scientific">Peptoanaerobacter stomatis</name>
    <dbReference type="NCBI Taxonomy" id="796937"/>
    <lineage>
        <taxon>Bacteria</taxon>
        <taxon>Bacillati</taxon>
        <taxon>Bacillota</taxon>
        <taxon>Clostridia</taxon>
        <taxon>Peptostreptococcales</taxon>
        <taxon>Filifactoraceae</taxon>
        <taxon>Peptoanaerobacter</taxon>
    </lineage>
</organism>
<evidence type="ECO:0000313" key="5">
    <source>
        <dbReference type="Proteomes" id="UP000005244"/>
    </source>
</evidence>
<keyword evidence="5" id="KW-1185">Reference proteome</keyword>
<evidence type="ECO:0000313" key="4">
    <source>
        <dbReference type="EMBL" id="EJU24108.1"/>
    </source>
</evidence>
<protein>
    <submittedName>
        <fullName evidence="4">Molybdopterin-binding domain of aldehyde dehydrogenase</fullName>
    </submittedName>
</protein>
<keyword evidence="2" id="KW-0560">Oxidoreductase</keyword>
<dbReference type="Gene3D" id="3.90.1170.50">
    <property type="entry name" value="Aldehyde oxidase/xanthine dehydrogenase, a/b hammerhead"/>
    <property type="match status" value="1"/>
</dbReference>
<dbReference type="InterPro" id="IPR008274">
    <property type="entry name" value="AldOxase/xan_DH_MoCoBD1"/>
</dbReference>
<comment type="caution">
    <text evidence="4">The sequence shown here is derived from an EMBL/GenBank/DDBJ whole genome shotgun (WGS) entry which is preliminary data.</text>
</comment>
<dbReference type="PATRIC" id="fig|796941.3.peg.419"/>
<dbReference type="InterPro" id="IPR046867">
    <property type="entry name" value="AldOxase/xan_DH_MoCoBD2"/>
</dbReference>
<dbReference type="Gene3D" id="3.30.365.10">
    <property type="entry name" value="Aldehyde oxidase/xanthine dehydrogenase, molybdopterin binding domain"/>
    <property type="match status" value="4"/>
</dbReference>
<dbReference type="SUPFAM" id="SSF56003">
    <property type="entry name" value="Molybdenum cofactor-binding domain"/>
    <property type="match status" value="1"/>
</dbReference>
<reference evidence="4 5" key="1">
    <citation type="submission" date="2012-07" db="EMBL/GenBank/DDBJ databases">
        <authorList>
            <person name="Durkin A.S."/>
            <person name="McCorrison J."/>
            <person name="Torralba M."/>
            <person name="Gillis M."/>
            <person name="Methe B."/>
            <person name="Sutton G."/>
            <person name="Nelson K.E."/>
        </authorList>
    </citation>
    <scope>NUCLEOTIDE SEQUENCE [LARGE SCALE GENOMIC DNA]</scope>
    <source>
        <strain evidence="4 5">OBRC8</strain>
    </source>
</reference>
<evidence type="ECO:0000256" key="2">
    <source>
        <dbReference type="ARBA" id="ARBA00023002"/>
    </source>
</evidence>
<dbReference type="EMBL" id="ALNK01000010">
    <property type="protein sequence ID" value="EJU24108.1"/>
    <property type="molecule type" value="Genomic_DNA"/>
</dbReference>
<accession>J6HPB7</accession>
<dbReference type="InterPro" id="IPR000674">
    <property type="entry name" value="Ald_Oxase/Xan_DH_a/b"/>
</dbReference>
<dbReference type="Pfam" id="PF20256">
    <property type="entry name" value="MoCoBD_2"/>
    <property type="match status" value="1"/>
</dbReference>
<gene>
    <name evidence="4" type="ORF">HMPREF1143_1402</name>
</gene>
<dbReference type="Proteomes" id="UP000005244">
    <property type="component" value="Unassembled WGS sequence"/>
</dbReference>
<sequence>MTMEYKYLGKRIMREDSYERAIGKTQYTLDMERKDILFAKLILSTKAHAKYSLDISEAVKVDGIVKIYTSKDVEHTNYYNSMEWFTGIQGKRDEKLINDVARFVGDRIGIVVGKSKDSVEKALAKIKVNYEELKAVVDLKDSIKDEFIIKNDTNLCYKKSIAYGDFEQSKKDADYIVKTSGSTQKIHHLAIEPHVCLSEIDIFGNLIVWTPCQVAFAVQMHISRILDFPYNKVRVIKSNMGGSFGGKQQPILEPLSAFITLDLKKPIMLYMDRYDTLVGTVSRNPVQVDIETAVTKEGKILGRKIDAYVDGGAYDTNATSIVNAFMKKLFRLYEIPSQCAEGKSYYTNTIPGGAARAYGGPQSHAISELNIDDVARKLNMDPCELRLLNLAKPYQDDPTGGPNLGNAQVIECMKQGMERFDWYKRKENIYKKNTDRYAYGIGVAAATHGNGYKGAFPDFCNVEFTLFSDSTALVKISVHEQGCGTIASLTQIAAEALDLEPAKIRMTEADTLYTPYDAAGTQASRVTFVNGGAIKKAGEQLREKLIDTAVQLKNFDRKDIYTDNGKVFCKKTGESVDYSELVKFAEKNNFEAMTVYVHHEQEANPASFAVFFVEVKIDKYTGIVEITDALAVHDIGQSVNPSLVEGQIYGGAHMSLGMALSEEIVYDEKGNVKTNSLSKYHILNSQDMPKIDILLIESEDESAPYGIKSVGEMSCVAPAPAVINAINNALGTNITNYPATPEKIIEAIVEKESSINN</sequence>
<proteinExistence type="predicted"/>
<dbReference type="GO" id="GO:0016491">
    <property type="term" value="F:oxidoreductase activity"/>
    <property type="evidence" value="ECO:0007669"/>
    <property type="project" value="UniProtKB-KW"/>
</dbReference>
<dbReference type="GO" id="GO:0005506">
    <property type="term" value="F:iron ion binding"/>
    <property type="evidence" value="ECO:0007669"/>
    <property type="project" value="InterPro"/>
</dbReference>